<feature type="compositionally biased region" description="Polar residues" evidence="1">
    <location>
        <begin position="53"/>
        <end position="75"/>
    </location>
</feature>
<dbReference type="Proteomes" id="UP001374579">
    <property type="component" value="Unassembled WGS sequence"/>
</dbReference>
<feature type="compositionally biased region" description="Polar residues" evidence="1">
    <location>
        <begin position="792"/>
        <end position="807"/>
    </location>
</feature>
<feature type="compositionally biased region" description="Low complexity" evidence="1">
    <location>
        <begin position="780"/>
        <end position="790"/>
    </location>
</feature>
<dbReference type="EMBL" id="JBAMIC010000010">
    <property type="protein sequence ID" value="KAK7102691.1"/>
    <property type="molecule type" value="Genomic_DNA"/>
</dbReference>
<feature type="region of interest" description="Disordered" evidence="1">
    <location>
        <begin position="227"/>
        <end position="246"/>
    </location>
</feature>
<sequence length="905" mass="101285">MTPQKRTWINRRRREQRAAKKASQSAQIEASSTTTSQSAQTEASSTTTIPVSDPTTPMSSSLATPSMSCPSGYQNRNTKYKAVSKVRNSMPESPAKYAAVVDSLARIKSPRKRAALTDLGFLATKSKKQLQFSNNIEEELKDICQNLKSSRTKKNRQRRAVACKVLMKSRTGSLSHLRKKFGVSWQFLVKNVSKNDDDDDDDDRKKRKDALPQETCEAVQKFFSRGDISREDPSSSSVNAKTQEPSRFMEKTLKEAHVQFQQETNRRFSFSKFASLRPKRTKTVKYNRLKTCLCEYCANVEMKKEAVNKLLTKHGHHDKLLGTKYDVADMTLCDKNQCQHFHKKKCIDRSCTECGVAKLRRHLQDVLDSHADAPVSWTAWQLENQVYHNRDGQEATTSKRALVNREGPLDQLVTELEENLASFAAHLANAQWQHQQFSHLADNLPEGWVLLCMDFGENFSCFYQDEAQGAHWSKQQVTVHPVVAIFHCPEDGEIMRETFCFVSPDLKHDSHAVQHFSVGVIHSLQGSGVVCNKVIHFSDGCAGQYKGKTNFVDASFSLQDTGCELEKHFFGSRHGKGPCDAEIGVLKRIAGLAVRRRKAVIASAQDLFVYARDNLTKPQNRLLHSHRRRSFVFVPLGTINREREDRTSGVKTLPGTRSLHGIRGQHPYLVSFRERSCFCLPCVQKEGRCQNLDFCGAWKEFSMKVNRRRGNGNNPPCAQVAADDQPAPAHAMDQPAPADHPAPDQPAPADHPAPLDLPAPADLPALNQPAPTDAMDQHAPVVQPTPVDQPTSDDQPTPADQPTSDDQPTPADAVDQPAGSAQKLPVKVGDFVLVTVYNTSGAQSKDFVAFVKSLEASRAFVSFLRKQGGSFCYPDNPDESFVLLKDFKEILPEPHFDRRGHFFFQ</sequence>
<dbReference type="AlphaFoldDB" id="A0AAN9GBY2"/>
<reference evidence="2 3" key="1">
    <citation type="submission" date="2024-02" db="EMBL/GenBank/DDBJ databases">
        <title>Chromosome-scale genome assembly of the rough periwinkle Littorina saxatilis.</title>
        <authorList>
            <person name="De Jode A."/>
            <person name="Faria R."/>
            <person name="Formenti G."/>
            <person name="Sims Y."/>
            <person name="Smith T.P."/>
            <person name="Tracey A."/>
            <person name="Wood J.M.D."/>
            <person name="Zagrodzka Z.B."/>
            <person name="Johannesson K."/>
            <person name="Butlin R.K."/>
            <person name="Leder E.H."/>
        </authorList>
    </citation>
    <scope>NUCLEOTIDE SEQUENCE [LARGE SCALE GENOMIC DNA]</scope>
    <source>
        <strain evidence="2">Snail1</strain>
        <tissue evidence="2">Muscle</tissue>
    </source>
</reference>
<feature type="region of interest" description="Disordered" evidence="1">
    <location>
        <begin position="706"/>
        <end position="821"/>
    </location>
</feature>
<name>A0AAN9GBY2_9CAEN</name>
<evidence type="ECO:0000313" key="2">
    <source>
        <dbReference type="EMBL" id="KAK7102691.1"/>
    </source>
</evidence>
<feature type="compositionally biased region" description="Pro residues" evidence="1">
    <location>
        <begin position="738"/>
        <end position="757"/>
    </location>
</feature>
<feature type="compositionally biased region" description="Polar residues" evidence="1">
    <location>
        <begin position="234"/>
        <end position="245"/>
    </location>
</feature>
<feature type="compositionally biased region" description="Low complexity" evidence="1">
    <location>
        <begin position="711"/>
        <end position="737"/>
    </location>
</feature>
<keyword evidence="3" id="KW-1185">Reference proteome</keyword>
<evidence type="ECO:0000256" key="1">
    <source>
        <dbReference type="SAM" id="MobiDB-lite"/>
    </source>
</evidence>
<gene>
    <name evidence="2" type="ORF">V1264_020877</name>
</gene>
<organism evidence="2 3">
    <name type="scientific">Littorina saxatilis</name>
    <dbReference type="NCBI Taxonomy" id="31220"/>
    <lineage>
        <taxon>Eukaryota</taxon>
        <taxon>Metazoa</taxon>
        <taxon>Spiralia</taxon>
        <taxon>Lophotrochozoa</taxon>
        <taxon>Mollusca</taxon>
        <taxon>Gastropoda</taxon>
        <taxon>Caenogastropoda</taxon>
        <taxon>Littorinimorpha</taxon>
        <taxon>Littorinoidea</taxon>
        <taxon>Littorinidae</taxon>
        <taxon>Littorina</taxon>
    </lineage>
</organism>
<comment type="caution">
    <text evidence="2">The sequence shown here is derived from an EMBL/GenBank/DDBJ whole genome shotgun (WGS) entry which is preliminary data.</text>
</comment>
<protein>
    <submittedName>
        <fullName evidence="2">Uncharacterized protein</fullName>
    </submittedName>
</protein>
<dbReference type="PANTHER" id="PTHR46601">
    <property type="entry name" value="ULP_PROTEASE DOMAIN-CONTAINING PROTEIN"/>
    <property type="match status" value="1"/>
</dbReference>
<feature type="compositionally biased region" description="Low complexity" evidence="1">
    <location>
        <begin position="21"/>
        <end position="49"/>
    </location>
</feature>
<accession>A0AAN9GBY2</accession>
<proteinExistence type="predicted"/>
<feature type="region of interest" description="Disordered" evidence="1">
    <location>
        <begin position="1"/>
        <end position="75"/>
    </location>
</feature>
<feature type="compositionally biased region" description="Low complexity" evidence="1">
    <location>
        <begin position="758"/>
        <end position="771"/>
    </location>
</feature>
<dbReference type="PANTHER" id="PTHR46601:SF1">
    <property type="entry name" value="ADF-H DOMAIN-CONTAINING PROTEIN"/>
    <property type="match status" value="1"/>
</dbReference>
<evidence type="ECO:0000313" key="3">
    <source>
        <dbReference type="Proteomes" id="UP001374579"/>
    </source>
</evidence>